<dbReference type="GO" id="GO:0036064">
    <property type="term" value="C:ciliary basal body"/>
    <property type="evidence" value="ECO:0007669"/>
    <property type="project" value="TreeGrafter"/>
</dbReference>
<dbReference type="GO" id="GO:0005813">
    <property type="term" value="C:centrosome"/>
    <property type="evidence" value="ECO:0007669"/>
    <property type="project" value="TreeGrafter"/>
</dbReference>
<evidence type="ECO:0000313" key="2">
    <source>
        <dbReference type="RefSeq" id="XP_014467436.1"/>
    </source>
</evidence>
<dbReference type="Proteomes" id="UP000515204">
    <property type="component" value="Unplaced"/>
</dbReference>
<dbReference type="GO" id="GO:0044782">
    <property type="term" value="P:cilium organization"/>
    <property type="evidence" value="ECO:0007669"/>
    <property type="project" value="TreeGrafter"/>
</dbReference>
<proteinExistence type="predicted"/>
<accession>A0A6P3WN33</accession>
<dbReference type="InterPro" id="IPR001611">
    <property type="entry name" value="Leu-rich_rpt"/>
</dbReference>
<gene>
    <name evidence="2" type="primary">LOC106740681</name>
</gene>
<dbReference type="AlphaFoldDB" id="A0A6P3WN33"/>
<name>A0A6P3WN33_DINQU</name>
<dbReference type="GeneID" id="106740681"/>
<organism evidence="1 2">
    <name type="scientific">Dinoponera quadriceps</name>
    <name type="common">South American ant</name>
    <dbReference type="NCBI Taxonomy" id="609295"/>
    <lineage>
        <taxon>Eukaryota</taxon>
        <taxon>Metazoa</taxon>
        <taxon>Ecdysozoa</taxon>
        <taxon>Arthropoda</taxon>
        <taxon>Hexapoda</taxon>
        <taxon>Insecta</taxon>
        <taxon>Pterygota</taxon>
        <taxon>Neoptera</taxon>
        <taxon>Endopterygota</taxon>
        <taxon>Hymenoptera</taxon>
        <taxon>Apocrita</taxon>
        <taxon>Aculeata</taxon>
        <taxon>Formicoidea</taxon>
        <taxon>Formicidae</taxon>
        <taxon>Ponerinae</taxon>
        <taxon>Ponerini</taxon>
        <taxon>Dinoponera</taxon>
    </lineage>
</organism>
<dbReference type="OrthoDB" id="78308at2759"/>
<dbReference type="Pfam" id="PF13516">
    <property type="entry name" value="LRR_6"/>
    <property type="match status" value="2"/>
</dbReference>
<sequence>MITSLELDGIPLAPKYMKTLSEGLTNNRNLRSLSLIRCRIGDAGCGLLMESLENNPSLRILNLSSCCLTNRSATCLSSYLKKRRMDLLHSIRNESTLPPGDVHRPVKEGLRVLILDRNHKFSDIGLRHLIHDLKNNFWLKKLCLRFCDITERGGRIMLELLRTNNVIAQVDLRGNEIPADILQTVCKLLKERKNKRERTLMQKRLLNYKHRANFCTSCKNMISKSTSAQFTSKNKYLKNQDHPQLKIRDDNCTSQIWCPAYTRKTISKNDRTRKSHDIKERHTGWINMQQLRRHLSFMIKRNQNLIKVLENNADFLAEERNRRLSTEEAYHKLQPRLKSLRNKIAAQNSICSDTRYENQIYASLLNGFNKLTISTNEKKFRMADGNLEAEVGDSKVKSVLCCRKSQLCENELSHLWHEMSKKLLE</sequence>
<keyword evidence="1" id="KW-1185">Reference proteome</keyword>
<dbReference type="Gene3D" id="3.80.10.10">
    <property type="entry name" value="Ribonuclease Inhibitor"/>
    <property type="match status" value="2"/>
</dbReference>
<dbReference type="PANTHER" id="PTHR24110:SF3">
    <property type="entry name" value="CENTROSOMAL PROTEIN OF 78 KDA"/>
    <property type="match status" value="1"/>
</dbReference>
<evidence type="ECO:0000313" key="1">
    <source>
        <dbReference type="Proteomes" id="UP000515204"/>
    </source>
</evidence>
<dbReference type="SMART" id="SM00368">
    <property type="entry name" value="LRR_RI"/>
    <property type="match status" value="3"/>
</dbReference>
<protein>
    <submittedName>
        <fullName evidence="2">Protein Cep78 homolog</fullName>
    </submittedName>
</protein>
<dbReference type="KEGG" id="dqu:106740681"/>
<dbReference type="SUPFAM" id="SSF52047">
    <property type="entry name" value="RNI-like"/>
    <property type="match status" value="1"/>
</dbReference>
<dbReference type="InterPro" id="IPR032675">
    <property type="entry name" value="LRR_dom_sf"/>
</dbReference>
<dbReference type="RefSeq" id="XP_014467436.1">
    <property type="nucleotide sequence ID" value="XM_014611950.1"/>
</dbReference>
<dbReference type="PANTHER" id="PTHR24110">
    <property type="entry name" value="CENTROSOMAL PROTEIN OF 78 KDA"/>
    <property type="match status" value="1"/>
</dbReference>
<reference evidence="2" key="1">
    <citation type="submission" date="2025-08" db="UniProtKB">
        <authorList>
            <consortium name="RefSeq"/>
        </authorList>
    </citation>
    <scope>IDENTIFICATION</scope>
</reference>